<evidence type="ECO:0000313" key="1">
    <source>
        <dbReference type="EMBL" id="MBX35704.1"/>
    </source>
</evidence>
<protein>
    <submittedName>
        <fullName evidence="1">Uncharacterized protein</fullName>
    </submittedName>
</protein>
<reference evidence="1" key="1">
    <citation type="submission" date="2018-02" db="EMBL/GenBank/DDBJ databases">
        <title>Rhizophora mucronata_Transcriptome.</title>
        <authorList>
            <person name="Meera S.P."/>
            <person name="Sreeshan A."/>
            <person name="Augustine A."/>
        </authorList>
    </citation>
    <scope>NUCLEOTIDE SEQUENCE</scope>
    <source>
        <tissue evidence="1">Leaf</tissue>
    </source>
</reference>
<dbReference type="AlphaFoldDB" id="A0A2P2MZT7"/>
<proteinExistence type="predicted"/>
<name>A0A2P2MZT7_RHIMU</name>
<sequence length="19" mass="2203">MLLRALLMTEILDRKVTVS</sequence>
<dbReference type="EMBL" id="GGEC01055220">
    <property type="protein sequence ID" value="MBX35704.1"/>
    <property type="molecule type" value="Transcribed_RNA"/>
</dbReference>
<organism evidence="1">
    <name type="scientific">Rhizophora mucronata</name>
    <name type="common">Asiatic mangrove</name>
    <dbReference type="NCBI Taxonomy" id="61149"/>
    <lineage>
        <taxon>Eukaryota</taxon>
        <taxon>Viridiplantae</taxon>
        <taxon>Streptophyta</taxon>
        <taxon>Embryophyta</taxon>
        <taxon>Tracheophyta</taxon>
        <taxon>Spermatophyta</taxon>
        <taxon>Magnoliopsida</taxon>
        <taxon>eudicotyledons</taxon>
        <taxon>Gunneridae</taxon>
        <taxon>Pentapetalae</taxon>
        <taxon>rosids</taxon>
        <taxon>fabids</taxon>
        <taxon>Malpighiales</taxon>
        <taxon>Rhizophoraceae</taxon>
        <taxon>Rhizophora</taxon>
    </lineage>
</organism>
<accession>A0A2P2MZT7</accession>